<dbReference type="STRING" id="229919.GCA_001050195_03422"/>
<dbReference type="InterPro" id="IPR043128">
    <property type="entry name" value="Rev_trsase/Diguanyl_cyclase"/>
</dbReference>
<dbReference type="Pfam" id="PF22335">
    <property type="entry name" value="Cas10-Cmr2_palm2"/>
    <property type="match status" value="1"/>
</dbReference>
<reference evidence="4 5" key="1">
    <citation type="journal article" date="2018" name="Nat. Biotechnol.">
        <title>A standardized bacterial taxonomy based on genome phylogeny substantially revises the tree of life.</title>
        <authorList>
            <person name="Parks D.H."/>
            <person name="Chuvochina M."/>
            <person name="Waite D.W."/>
            <person name="Rinke C."/>
            <person name="Skarshewski A."/>
            <person name="Chaumeil P.A."/>
            <person name="Hugenholtz P."/>
        </authorList>
    </citation>
    <scope>NUCLEOTIDE SEQUENCE [LARGE SCALE GENOMIC DNA]</scope>
    <source>
        <strain evidence="4">UBA8781</strain>
    </source>
</reference>
<dbReference type="InterPro" id="IPR013407">
    <property type="entry name" value="CRISPR-assoc_prot_Cmr2"/>
</dbReference>
<dbReference type="InterPro" id="IPR038242">
    <property type="entry name" value="Cmr2_N"/>
</dbReference>
<feature type="domain" description="GGDEF" evidence="3">
    <location>
        <begin position="321"/>
        <end position="464"/>
    </location>
</feature>
<sequence length="582" mass="65603">MTKAVLIFTFSPVQSFIAEARRSEDLFNGSAILSRLAQAAGKAIQTAGELIYPAQLQENDTPNVLVARVSQEQAPEIAQKARQALLKEWQEIAEKARAEAYLEEDDLWKRIWKRQVVEAPPWQIFWAVAPETENYAQAYEAARDLLERAKRSRLFDQSEEEGEKDSLSGARTALRTQKYATARKYWEAMSRRPHILSSQVRPEGRELLDSIALVKRFWEVGDREFPSTSTVAAWDFYLEAQKKAPEELSRYRQALESLPLYKARKHVTAFPYDGDLFFEETLTRQRMEDSYNVEKVDEAALQQVRELLKKLIKKTGKSPSPYYMLIQFDGDGVGAKIDHLLENKGKAEANHRCFSENIARFSNQVREVVKPEAGGFLIYNGGDDVLFLASREKGLELSRKLAEEYQNTVGKDLGILATASAGVVIAHHLTPLARALSLLHEAEKSAKSGKKDDLGNKGMVCVTLAKRGGEALSALSPWEHVKKFEVWVRAFQNEEVAAVFPYALAREAAALQGLEQEAMASLVRYLFSRHTGEKVSKDRKHELLKTLTEWHKAIEEKTGVSAMGEIARWLIIARFLASGGAE</sequence>
<dbReference type="Pfam" id="PF12469">
    <property type="entry name" value="Cmr2_N"/>
    <property type="match status" value="1"/>
</dbReference>
<proteinExistence type="predicted"/>
<dbReference type="InterPro" id="IPR024615">
    <property type="entry name" value="CRISPR-assoc_Cmr2_N"/>
</dbReference>
<dbReference type="InterPro" id="IPR000160">
    <property type="entry name" value="GGDEF_dom"/>
</dbReference>
<dbReference type="Gene3D" id="3.30.70.2220">
    <property type="entry name" value="CRISPR-Cas system, Cmr2 subunit, D1 domain, cysteine cluster"/>
    <property type="match status" value="1"/>
</dbReference>
<gene>
    <name evidence="4" type="primary">cas10</name>
    <name evidence="4" type="ORF">DEQ80_06080</name>
</gene>
<dbReference type="Proteomes" id="UP000264141">
    <property type="component" value="Unassembled WGS sequence"/>
</dbReference>
<name>A0A3D1JI13_9CHLR</name>
<evidence type="ECO:0000313" key="5">
    <source>
        <dbReference type="Proteomes" id="UP000264141"/>
    </source>
</evidence>
<dbReference type="NCBIfam" id="TIGR02577">
    <property type="entry name" value="cas_TM1794_Cmr2"/>
    <property type="match status" value="1"/>
</dbReference>
<dbReference type="Gene3D" id="3.30.70.270">
    <property type="match status" value="1"/>
</dbReference>
<keyword evidence="1" id="KW-0547">Nucleotide-binding</keyword>
<accession>A0A3D1JI13</accession>
<dbReference type="AlphaFoldDB" id="A0A3D1JI13"/>
<evidence type="ECO:0000259" key="3">
    <source>
        <dbReference type="PROSITE" id="PS50887"/>
    </source>
</evidence>
<dbReference type="InterPro" id="IPR054767">
    <property type="entry name" value="Cas10-Cmr2_palm2"/>
</dbReference>
<evidence type="ECO:0000256" key="2">
    <source>
        <dbReference type="ARBA" id="ARBA00023118"/>
    </source>
</evidence>
<dbReference type="PROSITE" id="PS50887">
    <property type="entry name" value="GGDEF"/>
    <property type="match status" value="1"/>
</dbReference>
<evidence type="ECO:0000256" key="1">
    <source>
        <dbReference type="ARBA" id="ARBA00022741"/>
    </source>
</evidence>
<keyword evidence="2" id="KW-0051">Antiviral defense</keyword>
<dbReference type="GO" id="GO:0051607">
    <property type="term" value="P:defense response to virus"/>
    <property type="evidence" value="ECO:0007669"/>
    <property type="project" value="UniProtKB-KW"/>
</dbReference>
<dbReference type="GO" id="GO:0000166">
    <property type="term" value="F:nucleotide binding"/>
    <property type="evidence" value="ECO:0007669"/>
    <property type="project" value="UniProtKB-KW"/>
</dbReference>
<dbReference type="EMBL" id="DPBP01000026">
    <property type="protein sequence ID" value="HCE17408.1"/>
    <property type="molecule type" value="Genomic_DNA"/>
</dbReference>
<comment type="caution">
    <text evidence="4">The sequence shown here is derived from an EMBL/GenBank/DDBJ whole genome shotgun (WGS) entry which is preliminary data.</text>
</comment>
<protein>
    <submittedName>
        <fullName evidence="4">Type III-B CRISPR-associated protein Cas10/Cmr2</fullName>
    </submittedName>
</protein>
<organism evidence="4 5">
    <name type="scientific">Anaerolinea thermolimosa</name>
    <dbReference type="NCBI Taxonomy" id="229919"/>
    <lineage>
        <taxon>Bacteria</taxon>
        <taxon>Bacillati</taxon>
        <taxon>Chloroflexota</taxon>
        <taxon>Anaerolineae</taxon>
        <taxon>Anaerolineales</taxon>
        <taxon>Anaerolineaceae</taxon>
        <taxon>Anaerolinea</taxon>
    </lineage>
</organism>
<evidence type="ECO:0000313" key="4">
    <source>
        <dbReference type="EMBL" id="HCE17408.1"/>
    </source>
</evidence>